<comment type="similarity">
    <text evidence="1">Belongs to the short-chain dehydrogenases/reductases (SDR) family.</text>
</comment>
<dbReference type="InterPro" id="IPR050259">
    <property type="entry name" value="SDR"/>
</dbReference>
<name>Q1IR92_KORVE</name>
<dbReference type="AlphaFoldDB" id="Q1IR92"/>
<dbReference type="Proteomes" id="UP000002432">
    <property type="component" value="Chromosome"/>
</dbReference>
<dbReference type="Gene3D" id="3.40.50.720">
    <property type="entry name" value="NAD(P)-binding Rossmann-like Domain"/>
    <property type="match status" value="1"/>
</dbReference>
<dbReference type="STRING" id="204669.Acid345_1606"/>
<organism evidence="2 3">
    <name type="scientific">Koribacter versatilis (strain Ellin345)</name>
    <dbReference type="NCBI Taxonomy" id="204669"/>
    <lineage>
        <taxon>Bacteria</taxon>
        <taxon>Pseudomonadati</taxon>
        <taxon>Acidobacteriota</taxon>
        <taxon>Terriglobia</taxon>
        <taxon>Terriglobales</taxon>
        <taxon>Candidatus Korobacteraceae</taxon>
        <taxon>Candidatus Korobacter</taxon>
    </lineage>
</organism>
<evidence type="ECO:0000313" key="3">
    <source>
        <dbReference type="Proteomes" id="UP000002432"/>
    </source>
</evidence>
<dbReference type="HOGENOM" id="CLU_010194_1_2_0"/>
<sequence length="231" mass="24543">MKVALITAASKGIGAGIAKELASQGYRVALLARSEAVHQVADQLGGIAVTGSVTQFESVERLVTTAMEKWGRVDAVVNNTGHPPKGGLLELSDDQWHEGYLLIVESAMRMARLVTPIMERQGSGAFVSISSYAAIKPELARPVSSVMRAALGAWTKLHAEYCAPKGIRVNAVMPGFVDSYEVAAETIATIPMGRVGRVEELAKMVAWLLSEDASYVTGQTMLLDGGMVKGL</sequence>
<dbReference type="PANTHER" id="PTHR42879">
    <property type="entry name" value="3-OXOACYL-(ACYL-CARRIER-PROTEIN) REDUCTASE"/>
    <property type="match status" value="1"/>
</dbReference>
<dbReference type="KEGG" id="aba:Acid345_1606"/>
<evidence type="ECO:0000256" key="1">
    <source>
        <dbReference type="ARBA" id="ARBA00006484"/>
    </source>
</evidence>
<dbReference type="EnsemblBacteria" id="ABF40608">
    <property type="protein sequence ID" value="ABF40608"/>
    <property type="gene ID" value="Acid345_1606"/>
</dbReference>
<gene>
    <name evidence="2" type="ordered locus">Acid345_1606</name>
</gene>
<dbReference type="OrthoDB" id="110471at2"/>
<keyword evidence="3" id="KW-1185">Reference proteome</keyword>
<dbReference type="PANTHER" id="PTHR42879:SF6">
    <property type="entry name" value="NADPH-DEPENDENT REDUCTASE BACG"/>
    <property type="match status" value="1"/>
</dbReference>
<dbReference type="EMBL" id="CP000360">
    <property type="protein sequence ID" value="ABF40608.1"/>
    <property type="molecule type" value="Genomic_DNA"/>
</dbReference>
<dbReference type="RefSeq" id="WP_011522410.1">
    <property type="nucleotide sequence ID" value="NC_008009.1"/>
</dbReference>
<dbReference type="CDD" id="cd05344">
    <property type="entry name" value="BKR_like_SDR_like"/>
    <property type="match status" value="1"/>
</dbReference>
<evidence type="ECO:0000313" key="2">
    <source>
        <dbReference type="EMBL" id="ABF40608.1"/>
    </source>
</evidence>
<dbReference type="Pfam" id="PF13561">
    <property type="entry name" value="adh_short_C2"/>
    <property type="match status" value="1"/>
</dbReference>
<reference evidence="2 3" key="1">
    <citation type="journal article" date="2009" name="Appl. Environ. Microbiol.">
        <title>Three genomes from the phylum Acidobacteria provide insight into the lifestyles of these microorganisms in soils.</title>
        <authorList>
            <person name="Ward N.L."/>
            <person name="Challacombe J.F."/>
            <person name="Janssen P.H."/>
            <person name="Henrissat B."/>
            <person name="Coutinho P.M."/>
            <person name="Wu M."/>
            <person name="Xie G."/>
            <person name="Haft D.H."/>
            <person name="Sait M."/>
            <person name="Badger J."/>
            <person name="Barabote R.D."/>
            <person name="Bradley B."/>
            <person name="Brettin T.S."/>
            <person name="Brinkac L.M."/>
            <person name="Bruce D."/>
            <person name="Creasy T."/>
            <person name="Daugherty S.C."/>
            <person name="Davidsen T.M."/>
            <person name="DeBoy R.T."/>
            <person name="Detter J.C."/>
            <person name="Dodson R.J."/>
            <person name="Durkin A.S."/>
            <person name="Ganapathy A."/>
            <person name="Gwinn-Giglio M."/>
            <person name="Han C.S."/>
            <person name="Khouri H."/>
            <person name="Kiss H."/>
            <person name="Kothari S.P."/>
            <person name="Madupu R."/>
            <person name="Nelson K.E."/>
            <person name="Nelson W.C."/>
            <person name="Paulsen I."/>
            <person name="Penn K."/>
            <person name="Ren Q."/>
            <person name="Rosovitz M.J."/>
            <person name="Selengut J.D."/>
            <person name="Shrivastava S."/>
            <person name="Sullivan S.A."/>
            <person name="Tapia R."/>
            <person name="Thompson L.S."/>
            <person name="Watkins K.L."/>
            <person name="Yang Q."/>
            <person name="Yu C."/>
            <person name="Zafar N."/>
            <person name="Zhou L."/>
            <person name="Kuske C.R."/>
        </authorList>
    </citation>
    <scope>NUCLEOTIDE SEQUENCE [LARGE SCALE GENOMIC DNA]</scope>
    <source>
        <strain evidence="2 3">Ellin345</strain>
    </source>
</reference>
<dbReference type="eggNOG" id="COG1028">
    <property type="taxonomic scope" value="Bacteria"/>
</dbReference>
<dbReference type="InterPro" id="IPR002347">
    <property type="entry name" value="SDR_fam"/>
</dbReference>
<proteinExistence type="inferred from homology"/>
<dbReference type="PRINTS" id="PR00081">
    <property type="entry name" value="GDHRDH"/>
</dbReference>
<accession>Q1IR92</accession>
<dbReference type="SUPFAM" id="SSF51735">
    <property type="entry name" value="NAD(P)-binding Rossmann-fold domains"/>
    <property type="match status" value="1"/>
</dbReference>
<dbReference type="InterPro" id="IPR036291">
    <property type="entry name" value="NAD(P)-bd_dom_sf"/>
</dbReference>
<protein>
    <submittedName>
        <fullName evidence="2">Short-chain dehydrogenase/reductase SDR</fullName>
    </submittedName>
</protein>